<dbReference type="GO" id="GO:0005829">
    <property type="term" value="C:cytosol"/>
    <property type="evidence" value="ECO:0007669"/>
    <property type="project" value="TreeGrafter"/>
</dbReference>
<dbReference type="NCBIfam" id="NF006719">
    <property type="entry name" value="PRK09257.1"/>
    <property type="match status" value="1"/>
</dbReference>
<dbReference type="AlphaFoldDB" id="A0A0F5K5S6"/>
<dbReference type="PRINTS" id="PR00799">
    <property type="entry name" value="TRANSAMINASE"/>
</dbReference>
<feature type="domain" description="Aminotransferase class I/classII large" evidence="8">
    <location>
        <begin position="27"/>
        <end position="388"/>
    </location>
</feature>
<evidence type="ECO:0000313" key="9">
    <source>
        <dbReference type="EMBL" id="KKB65204.1"/>
    </source>
</evidence>
<dbReference type="RefSeq" id="WP_046151865.1">
    <property type="nucleotide sequence ID" value="NZ_CADFGU010000001.1"/>
</dbReference>
<dbReference type="Proteomes" id="UP000033618">
    <property type="component" value="Unassembled WGS sequence"/>
</dbReference>
<proteinExistence type="inferred from homology"/>
<dbReference type="Gene3D" id="3.40.640.10">
    <property type="entry name" value="Type I PLP-dependent aspartate aminotransferase-like (Major domain)"/>
    <property type="match status" value="1"/>
</dbReference>
<dbReference type="OrthoDB" id="9766445at2"/>
<comment type="cofactor">
    <cofactor evidence="1 7">
        <name>pyridoxal 5'-phosphate</name>
        <dbReference type="ChEBI" id="CHEBI:597326"/>
    </cofactor>
</comment>
<dbReference type="InterPro" id="IPR015421">
    <property type="entry name" value="PyrdxlP-dep_Trfase_major"/>
</dbReference>
<keyword evidence="5 7" id="KW-0808">Transferase</keyword>
<dbReference type="Gene3D" id="3.90.1150.10">
    <property type="entry name" value="Aspartate Aminotransferase, domain 1"/>
    <property type="match status" value="1"/>
</dbReference>
<dbReference type="InterPro" id="IPR015424">
    <property type="entry name" value="PyrdxlP-dep_Trfase"/>
</dbReference>
<keyword evidence="10" id="KW-1185">Reference proteome</keyword>
<evidence type="ECO:0000256" key="5">
    <source>
        <dbReference type="ARBA" id="ARBA00022679"/>
    </source>
</evidence>
<evidence type="ECO:0000256" key="4">
    <source>
        <dbReference type="ARBA" id="ARBA00022576"/>
    </source>
</evidence>
<dbReference type="GO" id="GO:0033585">
    <property type="term" value="P:L-phenylalanine biosynthetic process from chorismate via phenylpyruvate"/>
    <property type="evidence" value="ECO:0007669"/>
    <property type="project" value="TreeGrafter"/>
</dbReference>
<dbReference type="InterPro" id="IPR000796">
    <property type="entry name" value="Asp_trans"/>
</dbReference>
<evidence type="ECO:0000313" key="10">
    <source>
        <dbReference type="Proteomes" id="UP000033618"/>
    </source>
</evidence>
<evidence type="ECO:0000256" key="1">
    <source>
        <dbReference type="ARBA" id="ARBA00001933"/>
    </source>
</evidence>
<dbReference type="SUPFAM" id="SSF53383">
    <property type="entry name" value="PLP-dependent transferases"/>
    <property type="match status" value="1"/>
</dbReference>
<comment type="caution">
    <text evidence="9">The sequence shown here is derived from an EMBL/GenBank/DDBJ whole genome shotgun (WGS) entry which is preliminary data.</text>
</comment>
<dbReference type="PANTHER" id="PTHR11879:SF37">
    <property type="entry name" value="AROMATIC-AMINO-ACID AMINOTRANSFERASE"/>
    <property type="match status" value="1"/>
</dbReference>
<gene>
    <name evidence="9" type="ORF">WM40_00725</name>
</gene>
<organism evidence="9 10">
    <name type="scientific">Robbsia andropogonis</name>
    <dbReference type="NCBI Taxonomy" id="28092"/>
    <lineage>
        <taxon>Bacteria</taxon>
        <taxon>Pseudomonadati</taxon>
        <taxon>Pseudomonadota</taxon>
        <taxon>Betaproteobacteria</taxon>
        <taxon>Burkholderiales</taxon>
        <taxon>Burkholderiaceae</taxon>
        <taxon>Robbsia</taxon>
    </lineage>
</organism>
<reference evidence="9 10" key="1">
    <citation type="submission" date="2015-03" db="EMBL/GenBank/DDBJ databases">
        <title>Draft Genome Sequence of Burkholderia andropogonis type strain ICMP2807, isolated from Sorghum bicolor.</title>
        <authorList>
            <person name="Lopes-Santos L."/>
            <person name="Castro D.B."/>
            <person name="Ottoboni L.M."/>
            <person name="Park D."/>
            <person name="Weirc B.S."/>
            <person name="Destefano S.A."/>
        </authorList>
    </citation>
    <scope>NUCLEOTIDE SEQUENCE [LARGE SCALE GENOMIC DNA]</scope>
    <source>
        <strain evidence="9 10">ICMP2807</strain>
    </source>
</reference>
<dbReference type="GO" id="GO:0030170">
    <property type="term" value="F:pyridoxal phosphate binding"/>
    <property type="evidence" value="ECO:0007669"/>
    <property type="project" value="InterPro"/>
</dbReference>
<evidence type="ECO:0000256" key="7">
    <source>
        <dbReference type="RuleBase" id="RU000481"/>
    </source>
</evidence>
<dbReference type="PANTHER" id="PTHR11879">
    <property type="entry name" value="ASPARTATE AMINOTRANSFERASE"/>
    <property type="match status" value="1"/>
</dbReference>
<dbReference type="InterPro" id="IPR015422">
    <property type="entry name" value="PyrdxlP-dep_Trfase_small"/>
</dbReference>
<dbReference type="InterPro" id="IPR004838">
    <property type="entry name" value="NHTrfase_class1_PyrdxlP-BS"/>
</dbReference>
<evidence type="ECO:0000256" key="3">
    <source>
        <dbReference type="ARBA" id="ARBA00011738"/>
    </source>
</evidence>
<dbReference type="PROSITE" id="PS00105">
    <property type="entry name" value="AA_TRANSFER_CLASS_1"/>
    <property type="match status" value="1"/>
</dbReference>
<dbReference type="EC" id="2.6.1.-" evidence="7"/>
<keyword evidence="6" id="KW-0663">Pyridoxal phosphate</keyword>
<sequence>MFQHVDAYAGDPILSMIETFERDTRARKVNLSVGLYYDAAGRIPVLDCVREAQHRIDAQPVPQVYLPMEGLAGYRTGAQRLIFGADQRALREGRIATVQTVGGSGALKIGADFLRRYFPESHLWVSDPTWDNHVVLFGAAGFKVHTYPYYDAATGGLRFDAMLATLAALPEKSIVLLHPCCHNPTGVDPSPVQWAQVTDVLKARNVIPFLDMAYQGFGMGIEEDAGPVRMMADAGLPIVVAQSFSKNLSLYGERVGSLSVVAETPVAADAVLGQLKATVRGNYSSPPRHGGTLVSTILNDAALFAGWIAEVAPMRDRIRAMRDRLHAELKARLPDRDLSYFVTQNGMFSYTGLTGAEVDRLRDEFAIYLIRSGRMCVAGLSEDNVGYVGESFAQVLRDRHA</sequence>
<dbReference type="Pfam" id="PF00155">
    <property type="entry name" value="Aminotran_1_2"/>
    <property type="match status" value="1"/>
</dbReference>
<comment type="similarity">
    <text evidence="2 7">Belongs to the class-I pyridoxal-phosphate-dependent aminotransferase family.</text>
</comment>
<protein>
    <recommendedName>
        <fullName evidence="7">Aminotransferase</fullName>
        <ecNumber evidence="7">2.6.1.-</ecNumber>
    </recommendedName>
</protein>
<dbReference type="CDD" id="cd00609">
    <property type="entry name" value="AAT_like"/>
    <property type="match status" value="1"/>
</dbReference>
<keyword evidence="4 7" id="KW-0032">Aminotransferase</keyword>
<accession>A0A0F5K5S6</accession>
<comment type="subunit">
    <text evidence="3">Homodimer.</text>
</comment>
<dbReference type="STRING" id="28092.WM40_00725"/>
<name>A0A0F5K5S6_9BURK</name>
<evidence type="ECO:0000259" key="8">
    <source>
        <dbReference type="Pfam" id="PF00155"/>
    </source>
</evidence>
<dbReference type="InterPro" id="IPR004839">
    <property type="entry name" value="Aminotransferase_I/II_large"/>
</dbReference>
<dbReference type="GO" id="GO:0004838">
    <property type="term" value="F:L-tyrosine-2-oxoglutarate transaminase activity"/>
    <property type="evidence" value="ECO:0007669"/>
    <property type="project" value="TreeGrafter"/>
</dbReference>
<dbReference type="PATRIC" id="fig|28092.6.peg.164"/>
<evidence type="ECO:0000256" key="6">
    <source>
        <dbReference type="ARBA" id="ARBA00022898"/>
    </source>
</evidence>
<dbReference type="FunFam" id="3.40.640.10:FF:000015">
    <property type="entry name" value="Aspartate aminotransferase"/>
    <property type="match status" value="1"/>
</dbReference>
<dbReference type="GO" id="GO:0042802">
    <property type="term" value="F:identical protein binding"/>
    <property type="evidence" value="ECO:0007669"/>
    <property type="project" value="TreeGrafter"/>
</dbReference>
<evidence type="ECO:0000256" key="2">
    <source>
        <dbReference type="ARBA" id="ARBA00007441"/>
    </source>
</evidence>
<dbReference type="EMBL" id="LAQU01000001">
    <property type="protein sequence ID" value="KKB65204.1"/>
    <property type="molecule type" value="Genomic_DNA"/>
</dbReference>